<accession>A0A2K9NIS9</accession>
<keyword evidence="2" id="KW-1185">Reference proteome</keyword>
<gene>
    <name evidence="1" type="ORF">C0V82_21580</name>
</gene>
<dbReference type="AlphaFoldDB" id="A0A2K9NIS9"/>
<keyword evidence="1" id="KW-0614">Plasmid</keyword>
<evidence type="ECO:0000313" key="1">
    <source>
        <dbReference type="EMBL" id="AUN33007.1"/>
    </source>
</evidence>
<dbReference type="Proteomes" id="UP000234752">
    <property type="component" value="Plasmid unnamed1"/>
</dbReference>
<dbReference type="EMBL" id="CP025613">
    <property type="protein sequence ID" value="AUN33007.1"/>
    <property type="molecule type" value="Genomic_DNA"/>
</dbReference>
<geneLocation type="plasmid" evidence="1 2">
    <name>unnamed1</name>
</geneLocation>
<sequence>MIGNVSLRLLGILLGFVGLFLAAGAKDPGMFLGGMLFCLFGVALNFWLIAQDYPHGTQRVL</sequence>
<dbReference type="OrthoDB" id="9982173at2"/>
<organism evidence="1 2">
    <name type="scientific">Niveispirillum cyanobacteriorum</name>
    <dbReference type="NCBI Taxonomy" id="1612173"/>
    <lineage>
        <taxon>Bacteria</taxon>
        <taxon>Pseudomonadati</taxon>
        <taxon>Pseudomonadota</taxon>
        <taxon>Alphaproteobacteria</taxon>
        <taxon>Rhodospirillales</taxon>
        <taxon>Azospirillaceae</taxon>
        <taxon>Niveispirillum</taxon>
    </lineage>
</organism>
<dbReference type="RefSeq" id="WP_102114532.1">
    <property type="nucleotide sequence ID" value="NZ_BMGN01000001.1"/>
</dbReference>
<dbReference type="KEGG" id="ncb:C0V82_21580"/>
<protein>
    <submittedName>
        <fullName evidence="1">Uncharacterized protein</fullName>
    </submittedName>
</protein>
<evidence type="ECO:0000313" key="2">
    <source>
        <dbReference type="Proteomes" id="UP000234752"/>
    </source>
</evidence>
<name>A0A2K9NIS9_9PROT</name>
<proteinExistence type="predicted"/>
<reference evidence="1 2" key="1">
    <citation type="submission" date="2017-12" db="EMBL/GenBank/DDBJ databases">
        <title>Genomes of bacteria within cyanobacterial aggregates.</title>
        <authorList>
            <person name="Cai H."/>
        </authorList>
    </citation>
    <scope>NUCLEOTIDE SEQUENCE [LARGE SCALE GENOMIC DNA]</scope>
    <source>
        <strain evidence="1 2">TH16</strain>
        <plasmid evidence="1 2">unnamed1</plasmid>
    </source>
</reference>